<evidence type="ECO:0000313" key="2">
    <source>
        <dbReference type="EMBL" id="VHO04527.1"/>
    </source>
</evidence>
<proteinExistence type="predicted"/>
<accession>A0A486XS18</accession>
<sequence length="129" mass="14608">MLIKILLIFLLMLVNFGVSAKSPCEVIKQHDGYQKTLSKVDVLKEMNVIAPFDVLAGTEIACVLVSFQLDQNGKPHDFKRVDSFPDNSILRYAVSALKHSVFVVDPDASEYFMYFELTSSDLMKMEIKQ</sequence>
<organism evidence="2">
    <name type="scientific">Rheinheimera sp. BAL341</name>
    <dbReference type="NCBI Taxonomy" id="1708203"/>
    <lineage>
        <taxon>Bacteria</taxon>
        <taxon>Pseudomonadati</taxon>
        <taxon>Pseudomonadota</taxon>
        <taxon>Gammaproteobacteria</taxon>
        <taxon>Chromatiales</taxon>
        <taxon>Chromatiaceae</taxon>
        <taxon>Rheinheimera</taxon>
    </lineage>
</organism>
<feature type="chain" id="PRO_5019762270" description="TonB C-terminal domain-containing protein" evidence="1">
    <location>
        <begin position="21"/>
        <end position="129"/>
    </location>
</feature>
<evidence type="ECO:0000256" key="1">
    <source>
        <dbReference type="SAM" id="SignalP"/>
    </source>
</evidence>
<protein>
    <recommendedName>
        <fullName evidence="3">TonB C-terminal domain-containing protein</fullName>
    </recommendedName>
</protein>
<name>A0A486XS18_9GAMM</name>
<reference evidence="2" key="1">
    <citation type="submission" date="2019-04" db="EMBL/GenBank/DDBJ databases">
        <authorList>
            <person name="Brambilla D."/>
        </authorList>
    </citation>
    <scope>NUCLEOTIDE SEQUENCE</scope>
    <source>
        <strain evidence="2">BAL1</strain>
    </source>
</reference>
<dbReference type="AlphaFoldDB" id="A0A486XS18"/>
<gene>
    <name evidence="2" type="ORF">BAL341_1940</name>
</gene>
<dbReference type="EMBL" id="CAAJGR010000105">
    <property type="protein sequence ID" value="VHO04527.1"/>
    <property type="molecule type" value="Genomic_DNA"/>
</dbReference>
<keyword evidence="1" id="KW-0732">Signal</keyword>
<evidence type="ECO:0008006" key="3">
    <source>
        <dbReference type="Google" id="ProtNLM"/>
    </source>
</evidence>
<feature type="signal peptide" evidence="1">
    <location>
        <begin position="1"/>
        <end position="20"/>
    </location>
</feature>